<name>A0A6H2A2G2_9ZZZZ</name>
<accession>A0A6H2A2G2</accession>
<proteinExistence type="predicted"/>
<dbReference type="NCBIfam" id="TIGR04387">
    <property type="entry name" value="capsid_maj_N4"/>
    <property type="match status" value="1"/>
</dbReference>
<protein>
    <submittedName>
        <fullName evidence="1">Putative major capsid protein</fullName>
    </submittedName>
</protein>
<gene>
    <name evidence="1" type="ORF">TM448A04078_0008</name>
</gene>
<dbReference type="EMBL" id="MT144455">
    <property type="protein sequence ID" value="QJA53841.1"/>
    <property type="molecule type" value="Genomic_DNA"/>
</dbReference>
<evidence type="ECO:0000313" key="1">
    <source>
        <dbReference type="EMBL" id="QJA53841.1"/>
    </source>
</evidence>
<dbReference type="InterPro" id="IPR025267">
    <property type="entry name" value="ORF017-like"/>
</dbReference>
<organism evidence="1">
    <name type="scientific">viral metagenome</name>
    <dbReference type="NCBI Taxonomy" id="1070528"/>
    <lineage>
        <taxon>unclassified sequences</taxon>
        <taxon>metagenomes</taxon>
        <taxon>organismal metagenomes</taxon>
    </lineage>
</organism>
<sequence>MNKILKYLLSLLFNNRGVTLNAMTYATGAGVLDYSIPEWWAERLRDDAVRRAFWGARFEGKEGSRKPIITNEDFTKKPGDIIRFQVVSQLFSAGVTGETTLAGSEDQLSLGQYTLTVDWLRNAVSYTKNVEKRVNFNIAQTIRSELSDWLKRRMDGDLFKAIIAGVSNTIYAGAATTEAGLGTNSHFGTEEIDRIKLALQRTAIPIRVEGAEGEEEEYYGIVISEIDEYWLKGDSVWNQAQHDAGPRDYAKNRIFTGALGMYNGCIIYVHRAKKSANQIQGSPLRPEVRLYTSAGVGDTEIIFDVVGTKRDLADFFGSDGTIRVDAEEITYASITAGTMTGTTYRFAGCGRGANGTTAAAHTAGALITQRNVASAVGFGAEIAVRGWGMKAEPITQTEDYGFEQGLGIQAVFGQSVIKDSAGNAPNFVLLKTYADNPISI</sequence>
<dbReference type="Pfam" id="PF13252">
    <property type="entry name" value="Phage_capsid_3"/>
    <property type="match status" value="1"/>
</dbReference>
<dbReference type="AlphaFoldDB" id="A0A6H2A2G2"/>
<reference evidence="1" key="1">
    <citation type="submission" date="2020-03" db="EMBL/GenBank/DDBJ databases">
        <title>The deep terrestrial virosphere.</title>
        <authorList>
            <person name="Holmfeldt K."/>
            <person name="Nilsson E."/>
            <person name="Simone D."/>
            <person name="Lopez-Fernandez M."/>
            <person name="Wu X."/>
            <person name="de Brujin I."/>
            <person name="Lundin D."/>
            <person name="Andersson A."/>
            <person name="Bertilsson S."/>
            <person name="Dopson M."/>
        </authorList>
    </citation>
    <scope>NUCLEOTIDE SEQUENCE</scope>
    <source>
        <strain evidence="1">TM448A04078</strain>
    </source>
</reference>